<dbReference type="Pfam" id="PF01613">
    <property type="entry name" value="Flavin_Reduct"/>
    <property type="match status" value="1"/>
</dbReference>
<reference evidence="4 5" key="1">
    <citation type="submission" date="2023-03" db="EMBL/GenBank/DDBJ databases">
        <title>Bacillus Genome Sequencing.</title>
        <authorList>
            <person name="Dunlap C."/>
        </authorList>
    </citation>
    <scope>NUCLEOTIDE SEQUENCE [LARGE SCALE GENOMIC DNA]</scope>
    <source>
        <strain evidence="4 5">B-14544</strain>
    </source>
</reference>
<evidence type="ECO:0000313" key="4">
    <source>
        <dbReference type="EMBL" id="MED3564438.1"/>
    </source>
</evidence>
<dbReference type="PANTHER" id="PTHR30466">
    <property type="entry name" value="FLAVIN REDUCTASE"/>
    <property type="match status" value="1"/>
</dbReference>
<dbReference type="SUPFAM" id="SSF50475">
    <property type="entry name" value="FMN-binding split barrel"/>
    <property type="match status" value="1"/>
</dbReference>
<accession>A0ABU6NGV1</accession>
<comment type="similarity">
    <text evidence="1">Belongs to the non-flavoprotein flavin reductase family.</text>
</comment>
<dbReference type="InterPro" id="IPR002563">
    <property type="entry name" value="Flavin_Rdtase-like_dom"/>
</dbReference>
<gene>
    <name evidence="4" type="ORF">P4447_18650</name>
</gene>
<evidence type="ECO:0000313" key="5">
    <source>
        <dbReference type="Proteomes" id="UP001330749"/>
    </source>
</evidence>
<organism evidence="4 5">
    <name type="scientific">Bacillus xiapuensis</name>
    <dbReference type="NCBI Taxonomy" id="2014075"/>
    <lineage>
        <taxon>Bacteria</taxon>
        <taxon>Bacillati</taxon>
        <taxon>Bacillota</taxon>
        <taxon>Bacilli</taxon>
        <taxon>Bacillales</taxon>
        <taxon>Bacillaceae</taxon>
        <taxon>Bacillus</taxon>
    </lineage>
</organism>
<dbReference type="PANTHER" id="PTHR30466:SF11">
    <property type="entry name" value="FLAVIN-DEPENDENT MONOOXYGENASE, REDUCTASE SUBUNIT HSAB"/>
    <property type="match status" value="1"/>
</dbReference>
<dbReference type="Proteomes" id="UP001330749">
    <property type="component" value="Unassembled WGS sequence"/>
</dbReference>
<keyword evidence="5" id="KW-1185">Reference proteome</keyword>
<evidence type="ECO:0000256" key="2">
    <source>
        <dbReference type="ARBA" id="ARBA00023002"/>
    </source>
</evidence>
<dbReference type="Gene3D" id="2.30.110.10">
    <property type="entry name" value="Electron Transport, Fmn-binding Protein, Chain A"/>
    <property type="match status" value="1"/>
</dbReference>
<comment type="caution">
    <text evidence="4">The sequence shown here is derived from an EMBL/GenBank/DDBJ whole genome shotgun (WGS) entry which is preliminary data.</text>
</comment>
<dbReference type="InterPro" id="IPR050268">
    <property type="entry name" value="NADH-dep_flavin_reductase"/>
</dbReference>
<sequence>MNFAKNNKGPALVDKDQFRYVIGHFSTGVSIITVRNNEVDFGITASAVSSVALEPPMLLVCVNKSTGTCHAISDTGSFTVNIMKEHQKDLAMQFARANTDKFNGLDFSYGELGNPILHDTLAQIECRVVEEVTGGTHSIFLAEVQNASASPGEPLVYYRGTFGEFNSLKD</sequence>
<dbReference type="RefSeq" id="WP_327969572.1">
    <property type="nucleotide sequence ID" value="NZ_JARMQG010000343.1"/>
</dbReference>
<feature type="domain" description="Flavin reductase like" evidence="3">
    <location>
        <begin position="22"/>
        <end position="164"/>
    </location>
</feature>
<name>A0ABU6NGV1_9BACI</name>
<dbReference type="SMART" id="SM00903">
    <property type="entry name" value="Flavin_Reduct"/>
    <property type="match status" value="1"/>
</dbReference>
<keyword evidence="2" id="KW-0560">Oxidoreductase</keyword>
<evidence type="ECO:0000256" key="1">
    <source>
        <dbReference type="ARBA" id="ARBA00008898"/>
    </source>
</evidence>
<evidence type="ECO:0000259" key="3">
    <source>
        <dbReference type="SMART" id="SM00903"/>
    </source>
</evidence>
<protein>
    <submittedName>
        <fullName evidence="4">Flavin reductase family protein</fullName>
    </submittedName>
</protein>
<proteinExistence type="inferred from homology"/>
<dbReference type="EMBL" id="JARMQG010000343">
    <property type="protein sequence ID" value="MED3564438.1"/>
    <property type="molecule type" value="Genomic_DNA"/>
</dbReference>
<dbReference type="InterPro" id="IPR012349">
    <property type="entry name" value="Split_barrel_FMN-bd"/>
</dbReference>